<evidence type="ECO:0000313" key="1">
    <source>
        <dbReference type="EMBL" id="EAZ93717.1"/>
    </source>
</evidence>
<evidence type="ECO:0000313" key="2">
    <source>
        <dbReference type="Proteomes" id="UP000003781"/>
    </source>
</evidence>
<comment type="caution">
    <text evidence="1">The sequence shown here is derived from an EMBL/GenBank/DDBJ whole genome shotgun (WGS) entry which is preliminary data.</text>
</comment>
<gene>
    <name evidence="1" type="ORF">CY0110_18017</name>
</gene>
<organism evidence="1 2">
    <name type="scientific">Crocosphaera chwakensis CCY0110</name>
    <dbReference type="NCBI Taxonomy" id="391612"/>
    <lineage>
        <taxon>Bacteria</taxon>
        <taxon>Bacillati</taxon>
        <taxon>Cyanobacteriota</taxon>
        <taxon>Cyanophyceae</taxon>
        <taxon>Oscillatoriophycideae</taxon>
        <taxon>Chroococcales</taxon>
        <taxon>Aphanothecaceae</taxon>
        <taxon>Crocosphaera</taxon>
        <taxon>Crocosphaera chwakensis</taxon>
    </lineage>
</organism>
<sequence length="26" mass="3082">MNRILFKDHILRKTTHILSDSLPFNA</sequence>
<accession>A3IIT5</accession>
<protein>
    <submittedName>
        <fullName evidence="1">Uncharacterized protein</fullName>
    </submittedName>
</protein>
<reference evidence="1 2" key="1">
    <citation type="submission" date="2007-03" db="EMBL/GenBank/DDBJ databases">
        <authorList>
            <person name="Stal L."/>
            <person name="Ferriera S."/>
            <person name="Johnson J."/>
            <person name="Kravitz S."/>
            <person name="Beeson K."/>
            <person name="Sutton G."/>
            <person name="Rogers Y.-H."/>
            <person name="Friedman R."/>
            <person name="Frazier M."/>
            <person name="Venter J.C."/>
        </authorList>
    </citation>
    <scope>NUCLEOTIDE SEQUENCE [LARGE SCALE GENOMIC DNA]</scope>
    <source>
        <strain evidence="1 2">CCY0110</strain>
    </source>
</reference>
<dbReference type="Proteomes" id="UP000003781">
    <property type="component" value="Unassembled WGS sequence"/>
</dbReference>
<name>A3IIT5_9CHRO</name>
<proteinExistence type="predicted"/>
<keyword evidence="2" id="KW-1185">Reference proteome</keyword>
<dbReference type="AlphaFoldDB" id="A3IIT5"/>
<dbReference type="EMBL" id="AAXW01000002">
    <property type="protein sequence ID" value="EAZ93717.1"/>
    <property type="molecule type" value="Genomic_DNA"/>
</dbReference>